<protein>
    <recommendedName>
        <fullName evidence="4">DUF304 domain-containing protein</fullName>
    </recommendedName>
</protein>
<keyword evidence="1" id="KW-1133">Transmembrane helix</keyword>
<evidence type="ECO:0000313" key="2">
    <source>
        <dbReference type="EMBL" id="GHE75055.1"/>
    </source>
</evidence>
<organism evidence="2 3">
    <name type="scientific">Roseivirga thermotolerans</name>
    <dbReference type="NCBI Taxonomy" id="1758176"/>
    <lineage>
        <taxon>Bacteria</taxon>
        <taxon>Pseudomonadati</taxon>
        <taxon>Bacteroidota</taxon>
        <taxon>Cytophagia</taxon>
        <taxon>Cytophagales</taxon>
        <taxon>Roseivirgaceae</taxon>
        <taxon>Roseivirga</taxon>
    </lineage>
</organism>
<proteinExistence type="predicted"/>
<evidence type="ECO:0000313" key="3">
    <source>
        <dbReference type="Proteomes" id="UP000658258"/>
    </source>
</evidence>
<keyword evidence="1" id="KW-0812">Transmembrane</keyword>
<dbReference type="RefSeq" id="WP_229838763.1">
    <property type="nucleotide sequence ID" value="NZ_BNAG01000005.1"/>
</dbReference>
<keyword evidence="3" id="KW-1185">Reference proteome</keyword>
<sequence length="142" mass="16345">MVDELDNKMENTVFKRSIYSYTSILISLIVVDAIWLSGYLSDSVYWNWVLIGYNAFAAIFLLLKVFKVKVVTIQSGSVKVIKFFSSAEFKVSEIASLEKETPQRVCIALKTGERVRVSLFDLKASDRERFFRVFLNYGLVFD</sequence>
<dbReference type="Proteomes" id="UP000658258">
    <property type="component" value="Unassembled WGS sequence"/>
</dbReference>
<name>A0ABQ3IC15_9BACT</name>
<dbReference type="EMBL" id="BNAG01000005">
    <property type="protein sequence ID" value="GHE75055.1"/>
    <property type="molecule type" value="Genomic_DNA"/>
</dbReference>
<feature type="transmembrane region" description="Helical" evidence="1">
    <location>
        <begin position="45"/>
        <end position="63"/>
    </location>
</feature>
<comment type="caution">
    <text evidence="2">The sequence shown here is derived from an EMBL/GenBank/DDBJ whole genome shotgun (WGS) entry which is preliminary data.</text>
</comment>
<reference evidence="3" key="1">
    <citation type="journal article" date="2019" name="Int. J. Syst. Evol. Microbiol.">
        <title>The Global Catalogue of Microorganisms (GCM) 10K type strain sequencing project: providing services to taxonomists for standard genome sequencing and annotation.</title>
        <authorList>
            <consortium name="The Broad Institute Genomics Platform"/>
            <consortium name="The Broad Institute Genome Sequencing Center for Infectious Disease"/>
            <person name="Wu L."/>
            <person name="Ma J."/>
        </authorList>
    </citation>
    <scope>NUCLEOTIDE SEQUENCE [LARGE SCALE GENOMIC DNA]</scope>
    <source>
        <strain evidence="3">CGMCC 1.15111</strain>
    </source>
</reference>
<evidence type="ECO:0000256" key="1">
    <source>
        <dbReference type="SAM" id="Phobius"/>
    </source>
</evidence>
<accession>A0ABQ3IC15</accession>
<feature type="transmembrane region" description="Helical" evidence="1">
    <location>
        <begin position="18"/>
        <end position="39"/>
    </location>
</feature>
<keyword evidence="1" id="KW-0472">Membrane</keyword>
<gene>
    <name evidence="2" type="ORF">GCM10011340_34880</name>
</gene>
<evidence type="ECO:0008006" key="4">
    <source>
        <dbReference type="Google" id="ProtNLM"/>
    </source>
</evidence>